<keyword evidence="3" id="KW-1185">Reference proteome</keyword>
<dbReference type="eggNOG" id="COG1120">
    <property type="taxonomic scope" value="Bacteria"/>
</dbReference>
<dbReference type="Proteomes" id="UP000004754">
    <property type="component" value="Unassembled WGS sequence"/>
</dbReference>
<organism evidence="2 3">
    <name type="scientific">Pseudoramibacter alactolyticus ATCC 23263</name>
    <dbReference type="NCBI Taxonomy" id="887929"/>
    <lineage>
        <taxon>Bacteria</taxon>
        <taxon>Bacillati</taxon>
        <taxon>Bacillota</taxon>
        <taxon>Clostridia</taxon>
        <taxon>Eubacteriales</taxon>
        <taxon>Eubacteriaceae</taxon>
        <taxon>Pseudoramibacter</taxon>
    </lineage>
</organism>
<evidence type="ECO:0000313" key="2">
    <source>
        <dbReference type="EMBL" id="EFV02642.1"/>
    </source>
</evidence>
<dbReference type="InterPro" id="IPR027417">
    <property type="entry name" value="P-loop_NTPase"/>
</dbReference>
<gene>
    <name evidence="2" type="ORF">HMP0721_0328</name>
</gene>
<dbReference type="GO" id="GO:0016887">
    <property type="term" value="F:ATP hydrolysis activity"/>
    <property type="evidence" value="ECO:0007669"/>
    <property type="project" value="InterPro"/>
</dbReference>
<dbReference type="Gene3D" id="3.40.50.300">
    <property type="entry name" value="P-loop containing nucleotide triphosphate hydrolases"/>
    <property type="match status" value="1"/>
</dbReference>
<sequence length="128" mass="14411">MIQLKVEDLGFSIDRIKIIDAISLEVQKNEFVGLVGPNGCGKSTLLKNIYRIYQPDTGKVYLDGDEIQRIKDKAFAKKMSVMVQENNVAFDLTVLDMVMLGRYAHKKILQDSSKEDKAIAEKCIEEVG</sequence>
<dbReference type="SUPFAM" id="SSF52540">
    <property type="entry name" value="P-loop containing nucleoside triphosphate hydrolases"/>
    <property type="match status" value="1"/>
</dbReference>
<dbReference type="PANTHER" id="PTHR42794:SF2">
    <property type="entry name" value="ABC TRANSPORTER ATP-BINDING PROTEIN"/>
    <property type="match status" value="1"/>
</dbReference>
<reference evidence="2 3" key="1">
    <citation type="submission" date="2010-12" db="EMBL/GenBank/DDBJ databases">
        <authorList>
            <person name="Muzny D."/>
            <person name="Qin X."/>
            <person name="Deng J."/>
            <person name="Jiang H."/>
            <person name="Liu Y."/>
            <person name="Qu J."/>
            <person name="Song X.-Z."/>
            <person name="Zhang L."/>
            <person name="Thornton R."/>
            <person name="Coyle M."/>
            <person name="Francisco L."/>
            <person name="Jackson L."/>
            <person name="Javaid M."/>
            <person name="Korchina V."/>
            <person name="Kovar C."/>
            <person name="Mata R."/>
            <person name="Mathew T."/>
            <person name="Ngo R."/>
            <person name="Nguyen L."/>
            <person name="Nguyen N."/>
            <person name="Okwuonu G."/>
            <person name="Ongeri F."/>
            <person name="Pham C."/>
            <person name="Simmons D."/>
            <person name="Wilczek-Boney K."/>
            <person name="Hale W."/>
            <person name="Jakkamsetti A."/>
            <person name="Pham P."/>
            <person name="Ruth R."/>
            <person name="San Lucas F."/>
            <person name="Warren J."/>
            <person name="Zhang J."/>
            <person name="Zhao Z."/>
            <person name="Zhou C."/>
            <person name="Zhu D."/>
            <person name="Lee S."/>
            <person name="Bess C."/>
            <person name="Blankenburg K."/>
            <person name="Forbes L."/>
            <person name="Fu Q."/>
            <person name="Gubbala S."/>
            <person name="Hirani K."/>
            <person name="Jayaseelan J.C."/>
            <person name="Lara F."/>
            <person name="Munidasa M."/>
            <person name="Palculict T."/>
            <person name="Patil S."/>
            <person name="Pu L.-L."/>
            <person name="Saada N."/>
            <person name="Tang L."/>
            <person name="Weissenberger G."/>
            <person name="Zhu Y."/>
            <person name="Hemphill L."/>
            <person name="Shang Y."/>
            <person name="Youmans B."/>
            <person name="Ayvaz T."/>
            <person name="Ross M."/>
            <person name="Santibanez J."/>
            <person name="Aqrawi P."/>
            <person name="Gross S."/>
            <person name="Joshi V."/>
            <person name="Fowler G."/>
            <person name="Nazareth L."/>
            <person name="Reid J."/>
            <person name="Worley K."/>
            <person name="Petrosino J."/>
            <person name="Highlander S."/>
            <person name="Gibbs R."/>
        </authorList>
    </citation>
    <scope>NUCLEOTIDE SEQUENCE [LARGE SCALE GENOMIC DNA]</scope>
    <source>
        <strain evidence="2 3">ATCC 23263</strain>
    </source>
</reference>
<proteinExistence type="predicted"/>
<dbReference type="RefSeq" id="WP_006597747.1">
    <property type="nucleotide sequence ID" value="NZ_GL622359.1"/>
</dbReference>
<dbReference type="InterPro" id="IPR003439">
    <property type="entry name" value="ABC_transporter-like_ATP-bd"/>
</dbReference>
<dbReference type="PANTHER" id="PTHR42794">
    <property type="entry name" value="HEMIN IMPORT ATP-BINDING PROTEIN HMUV"/>
    <property type="match status" value="1"/>
</dbReference>
<dbReference type="HOGENOM" id="CLU_000604_1_11_9"/>
<accession>E6ME95</accession>
<dbReference type="Pfam" id="PF00005">
    <property type="entry name" value="ABC_tran"/>
    <property type="match status" value="1"/>
</dbReference>
<evidence type="ECO:0000259" key="1">
    <source>
        <dbReference type="Pfam" id="PF00005"/>
    </source>
</evidence>
<dbReference type="GO" id="GO:0005524">
    <property type="term" value="F:ATP binding"/>
    <property type="evidence" value="ECO:0007669"/>
    <property type="project" value="InterPro"/>
</dbReference>
<comment type="caution">
    <text evidence="2">The sequence shown here is derived from an EMBL/GenBank/DDBJ whole genome shotgun (WGS) entry which is preliminary data.</text>
</comment>
<feature type="domain" description="ABC transporter" evidence="1">
    <location>
        <begin position="20"/>
        <end position="126"/>
    </location>
</feature>
<name>E6ME95_9FIRM</name>
<dbReference type="EMBL" id="AEQN01000006">
    <property type="protein sequence ID" value="EFV02642.1"/>
    <property type="molecule type" value="Genomic_DNA"/>
</dbReference>
<dbReference type="AlphaFoldDB" id="E6ME95"/>
<evidence type="ECO:0000313" key="3">
    <source>
        <dbReference type="Proteomes" id="UP000004754"/>
    </source>
</evidence>
<dbReference type="STRING" id="887929.HMP0721_0328"/>
<protein>
    <recommendedName>
        <fullName evidence="1">ABC transporter domain-containing protein</fullName>
    </recommendedName>
</protein>